<reference evidence="8" key="1">
    <citation type="submission" date="2021-02" db="EMBL/GenBank/DDBJ databases">
        <authorList>
            <person name="Dougan E. K."/>
            <person name="Rhodes N."/>
            <person name="Thang M."/>
            <person name="Chan C."/>
        </authorList>
    </citation>
    <scope>NUCLEOTIDE SEQUENCE</scope>
</reference>
<dbReference type="GO" id="GO:0005886">
    <property type="term" value="C:plasma membrane"/>
    <property type="evidence" value="ECO:0007669"/>
    <property type="project" value="UniProtKB-ARBA"/>
</dbReference>
<evidence type="ECO:0000256" key="3">
    <source>
        <dbReference type="ARBA" id="ARBA00022448"/>
    </source>
</evidence>
<dbReference type="EMBL" id="CAJNDS010002779">
    <property type="protein sequence ID" value="CAE7594266.1"/>
    <property type="molecule type" value="Genomic_DNA"/>
</dbReference>
<dbReference type="AlphaFoldDB" id="A0A812UT17"/>
<evidence type="ECO:0000256" key="1">
    <source>
        <dbReference type="ARBA" id="ARBA00004141"/>
    </source>
</evidence>
<comment type="similarity">
    <text evidence="2">Belongs to the nucleobase:cation symporter-2 (NCS2) (TC 2.A.40) family.</text>
</comment>
<evidence type="ECO:0000256" key="5">
    <source>
        <dbReference type="ARBA" id="ARBA00022989"/>
    </source>
</evidence>
<dbReference type="PANTHER" id="PTHR42810:SF2">
    <property type="entry name" value="PURINE PERMEASE C1399.01C-RELATED"/>
    <property type="match status" value="1"/>
</dbReference>
<feature type="transmembrane region" description="Helical" evidence="7">
    <location>
        <begin position="253"/>
        <end position="275"/>
    </location>
</feature>
<dbReference type="InterPro" id="IPR006043">
    <property type="entry name" value="NCS2"/>
</dbReference>
<dbReference type="Proteomes" id="UP000604046">
    <property type="component" value="Unassembled WGS sequence"/>
</dbReference>
<proteinExistence type="inferred from homology"/>
<keyword evidence="6 7" id="KW-0472">Membrane</keyword>
<feature type="transmembrane region" description="Helical" evidence="7">
    <location>
        <begin position="337"/>
        <end position="357"/>
    </location>
</feature>
<feature type="transmembrane region" description="Helical" evidence="7">
    <location>
        <begin position="651"/>
        <end position="673"/>
    </location>
</feature>
<organism evidence="8 9">
    <name type="scientific">Symbiodinium natans</name>
    <dbReference type="NCBI Taxonomy" id="878477"/>
    <lineage>
        <taxon>Eukaryota</taxon>
        <taxon>Sar</taxon>
        <taxon>Alveolata</taxon>
        <taxon>Dinophyceae</taxon>
        <taxon>Suessiales</taxon>
        <taxon>Symbiodiniaceae</taxon>
        <taxon>Symbiodinium</taxon>
    </lineage>
</organism>
<evidence type="ECO:0000256" key="6">
    <source>
        <dbReference type="ARBA" id="ARBA00023136"/>
    </source>
</evidence>
<feature type="transmembrane region" description="Helical" evidence="7">
    <location>
        <begin position="310"/>
        <end position="330"/>
    </location>
</feature>
<keyword evidence="5 7" id="KW-1133">Transmembrane helix</keyword>
<evidence type="ECO:0000256" key="4">
    <source>
        <dbReference type="ARBA" id="ARBA00022692"/>
    </source>
</evidence>
<protein>
    <recommendedName>
        <fullName evidence="10">Uric acid-xanthine permease</fullName>
    </recommendedName>
</protein>
<accession>A0A812UT17</accession>
<dbReference type="Pfam" id="PF00860">
    <property type="entry name" value="Xan_ur_permease"/>
    <property type="match status" value="1"/>
</dbReference>
<feature type="transmembrane region" description="Helical" evidence="7">
    <location>
        <begin position="501"/>
        <end position="522"/>
    </location>
</feature>
<keyword evidence="9" id="KW-1185">Reference proteome</keyword>
<dbReference type="OrthoDB" id="1641903at2759"/>
<evidence type="ECO:0000313" key="9">
    <source>
        <dbReference type="Proteomes" id="UP000604046"/>
    </source>
</evidence>
<gene>
    <name evidence="8" type="ORF">SNAT2548_LOCUS33825</name>
</gene>
<dbReference type="NCBIfam" id="TIGR00801">
    <property type="entry name" value="ncs2"/>
    <property type="match status" value="1"/>
</dbReference>
<feature type="transmembrane region" description="Helical" evidence="7">
    <location>
        <begin position="220"/>
        <end position="241"/>
    </location>
</feature>
<evidence type="ECO:0000313" key="8">
    <source>
        <dbReference type="EMBL" id="CAE7594266.1"/>
    </source>
</evidence>
<feature type="transmembrane region" description="Helical" evidence="7">
    <location>
        <begin position="387"/>
        <end position="406"/>
    </location>
</feature>
<comment type="subcellular location">
    <subcellularLocation>
        <location evidence="1">Membrane</location>
        <topology evidence="1">Multi-pass membrane protein</topology>
    </subcellularLocation>
</comment>
<sequence length="695" mass="73135">MSAEKEVKDVEEAPAKESLLVYPGRAKVSSHVAAVLCCPLRFGGCDSCSGVSCTPDGLIGLNTYDARHWAAAGETDSDLAPSHPPAYPLGKDWKYLCIPTLPCMGGPAKSPPLLKPDAKLPLMLRLACSIITPPSLISGDACFAWQLDQELCDSKQYMISAALICSGLLSLVQILRWKLVGGYTLGTGLISVIGTSFTFLPIAREVVVSEIQAGRSGMDAYGKFLGTCLAASVTELFISFIPPRYLKKVFPPVVSGTCVCLIGAGLSVAGLKYWGGGVFCAENDMSRAAAFGSPQICTGNGDVALPYGDVHYFGLGMSVMIFLVFIQAVGSPFMKNCSVALALFFGFFVAGVSSYTAEDGSSLPYVNSDKIDQAGVFTFLWTTTFNIGFYPPAFIPLLLGFVITAVETVGDIQASCDVSGLPIEGPDADSRIQGGLLADGVNSFLACLMTCPPNTTFSQNNGVIAITRCASRAAGIACCFWLILLGCFEKFGAAIASIPDAVLGGMTTFLFANVLVSGINIVGGSGNMGRRTRFILAVSLGVGVGVSALPNWAEGGGLAGFHGGNLKHNIGLWPAKDVCEVFPTEEYESEPAKCTVGAYTAASISQVDCTGMGGAYTAPVTATRTVTTCIGNNGNCCVKYNDSKKMWRDSLIIIMKTPYCIGTLLALFLHLLLPFETEDEDTVGENVKESGEANM</sequence>
<feature type="transmembrane region" description="Helical" evidence="7">
    <location>
        <begin position="473"/>
        <end position="495"/>
    </location>
</feature>
<feature type="transmembrane region" description="Helical" evidence="7">
    <location>
        <begin position="182"/>
        <end position="200"/>
    </location>
</feature>
<dbReference type="PANTHER" id="PTHR42810">
    <property type="entry name" value="PURINE PERMEASE C1399.01C-RELATED"/>
    <property type="match status" value="1"/>
</dbReference>
<comment type="caution">
    <text evidence="8">The sequence shown here is derived from an EMBL/GenBank/DDBJ whole genome shotgun (WGS) entry which is preliminary data.</text>
</comment>
<keyword evidence="3" id="KW-0813">Transport</keyword>
<keyword evidence="4 7" id="KW-0812">Transmembrane</keyword>
<evidence type="ECO:0000256" key="7">
    <source>
        <dbReference type="SAM" id="Phobius"/>
    </source>
</evidence>
<evidence type="ECO:0000256" key="2">
    <source>
        <dbReference type="ARBA" id="ARBA00008821"/>
    </source>
</evidence>
<evidence type="ECO:0008006" key="10">
    <source>
        <dbReference type="Google" id="ProtNLM"/>
    </source>
</evidence>
<dbReference type="InterPro" id="IPR006042">
    <property type="entry name" value="Xan_ur_permease"/>
</dbReference>
<dbReference type="GO" id="GO:0042907">
    <property type="term" value="F:xanthine transmembrane transporter activity"/>
    <property type="evidence" value="ECO:0007669"/>
    <property type="project" value="TreeGrafter"/>
</dbReference>
<name>A0A812UT17_9DINO</name>
<dbReference type="PROSITE" id="PS01116">
    <property type="entry name" value="XANTH_URACIL_PERMASE"/>
    <property type="match status" value="1"/>
</dbReference>